<dbReference type="EMBL" id="WEIA01000001">
    <property type="protein sequence ID" value="NLR20334.1"/>
    <property type="molecule type" value="Genomic_DNA"/>
</dbReference>
<gene>
    <name evidence="2" type="ORF">F9Y85_03150</name>
    <name evidence="3" type="ORF">R5H13_10410</name>
</gene>
<dbReference type="GeneID" id="98335959"/>
<reference evidence="3 5" key="2">
    <citation type="submission" date="2023-10" db="EMBL/GenBank/DDBJ databases">
        <title>To unveil natural product biosynthetic capacity in Pseudoalteromonas.</title>
        <authorList>
            <person name="Wang J."/>
        </authorList>
    </citation>
    <scope>NUCLEOTIDE SEQUENCE [LARGE SCALE GENOMIC DNA]</scope>
    <source>
        <strain evidence="3 5">DSM 15914</strain>
    </source>
</reference>
<dbReference type="InterPro" id="IPR038158">
    <property type="entry name" value="H-NOX_domain_sf"/>
</dbReference>
<evidence type="ECO:0000313" key="2">
    <source>
        <dbReference type="EMBL" id="NLR20334.1"/>
    </source>
</evidence>
<dbReference type="Pfam" id="PF07700">
    <property type="entry name" value="HNOB"/>
    <property type="match status" value="1"/>
</dbReference>
<dbReference type="InterPro" id="IPR011644">
    <property type="entry name" value="Heme_NO-bd"/>
</dbReference>
<evidence type="ECO:0000313" key="3">
    <source>
        <dbReference type="EMBL" id="WOX27085.1"/>
    </source>
</evidence>
<name>A0A8I2H3B7_9GAMM</name>
<protein>
    <submittedName>
        <fullName evidence="3">Heme NO-binding domain-containing protein</fullName>
    </submittedName>
</protein>
<proteinExistence type="predicted"/>
<dbReference type="InterPro" id="IPR024096">
    <property type="entry name" value="NO_sig/Golgi_transp_ligand-bd"/>
</dbReference>
<dbReference type="SUPFAM" id="SSF111126">
    <property type="entry name" value="Ligand-binding domain in the NO signalling and Golgi transport"/>
    <property type="match status" value="1"/>
</dbReference>
<dbReference type="Gene3D" id="3.90.1520.10">
    <property type="entry name" value="H-NOX domain"/>
    <property type="match status" value="1"/>
</dbReference>
<evidence type="ECO:0000313" key="4">
    <source>
        <dbReference type="Proteomes" id="UP000646877"/>
    </source>
</evidence>
<accession>A0A8I2H3B7</accession>
<dbReference type="GO" id="GO:0020037">
    <property type="term" value="F:heme binding"/>
    <property type="evidence" value="ECO:0007669"/>
    <property type="project" value="InterPro"/>
</dbReference>
<sequence length="179" mass="19911">MRGVIFRGLEELVVEAIGMQAWDELLEAHAPEGRVYVSPTSYPDAELFALAQGVADKLNKPLTDVLAIFGQSLFGFLAEKHKGISSKFASFEELVLSIDSVIHMEVKKLYDEPNLPSIAAIVKDDKTIVLEYCSNRKLCFCAEGLLYGAAQFYSRKLKIEHPQCMHSGAKHCVLILHLD</sequence>
<keyword evidence="5" id="KW-1185">Reference proteome</keyword>
<dbReference type="AlphaFoldDB" id="A0A8I2H3B7"/>
<dbReference type="Proteomes" id="UP000646877">
    <property type="component" value="Unassembled WGS sequence"/>
</dbReference>
<evidence type="ECO:0000313" key="5">
    <source>
        <dbReference type="Proteomes" id="UP001304419"/>
    </source>
</evidence>
<dbReference type="Proteomes" id="UP001304419">
    <property type="component" value="Chromosome 1"/>
</dbReference>
<dbReference type="RefSeq" id="WP_039497675.1">
    <property type="nucleotide sequence ID" value="NZ_CBCSDF010000006.1"/>
</dbReference>
<dbReference type="EMBL" id="CP137578">
    <property type="protein sequence ID" value="WOX27085.1"/>
    <property type="molecule type" value="Genomic_DNA"/>
</dbReference>
<reference evidence="2" key="1">
    <citation type="submission" date="2019-10" db="EMBL/GenBank/DDBJ databases">
        <authorList>
            <person name="Paulsen S."/>
        </authorList>
    </citation>
    <scope>NUCLEOTIDE SEQUENCE</scope>
    <source>
        <strain evidence="2">LMG 19692</strain>
    </source>
</reference>
<organism evidence="2 4">
    <name type="scientific">Pseudoalteromonas maricaloris</name>
    <dbReference type="NCBI Taxonomy" id="184924"/>
    <lineage>
        <taxon>Bacteria</taxon>
        <taxon>Pseudomonadati</taxon>
        <taxon>Pseudomonadota</taxon>
        <taxon>Gammaproteobacteria</taxon>
        <taxon>Alteromonadales</taxon>
        <taxon>Pseudoalteromonadaceae</taxon>
        <taxon>Pseudoalteromonas</taxon>
    </lineage>
</organism>
<evidence type="ECO:0000259" key="1">
    <source>
        <dbReference type="Pfam" id="PF07700"/>
    </source>
</evidence>
<feature type="domain" description="Heme NO-binding" evidence="1">
    <location>
        <begin position="3"/>
        <end position="161"/>
    </location>
</feature>